<evidence type="ECO:0000259" key="4">
    <source>
        <dbReference type="Pfam" id="PF01555"/>
    </source>
</evidence>
<keyword evidence="2" id="KW-0808">Transferase</keyword>
<dbReference type="EMBL" id="LCQD01000002">
    <property type="protein sequence ID" value="KKW13313.1"/>
    <property type="molecule type" value="Genomic_DNA"/>
</dbReference>
<dbReference type="SUPFAM" id="SSF53335">
    <property type="entry name" value="S-adenosyl-L-methionine-dependent methyltransferases"/>
    <property type="match status" value="1"/>
</dbReference>
<comment type="caution">
    <text evidence="5">The sequence shown here is derived from an EMBL/GenBank/DDBJ whole genome shotgun (WGS) entry which is preliminary data.</text>
</comment>
<dbReference type="InterPro" id="IPR001091">
    <property type="entry name" value="RM_Methyltransferase"/>
</dbReference>
<dbReference type="EC" id="2.1.1.-" evidence="3"/>
<proteinExistence type="inferred from homology"/>
<dbReference type="PATRIC" id="fig|1618448.3.peg.71"/>
<dbReference type="AlphaFoldDB" id="A0A0G1W3N3"/>
<keyword evidence="1 5" id="KW-0489">Methyltransferase</keyword>
<dbReference type="CDD" id="cd02440">
    <property type="entry name" value="AdoMet_MTases"/>
    <property type="match status" value="1"/>
</dbReference>
<dbReference type="InterPro" id="IPR002941">
    <property type="entry name" value="DNA_methylase_N4/N6"/>
</dbReference>
<evidence type="ECO:0000313" key="5">
    <source>
        <dbReference type="EMBL" id="KKW13313.1"/>
    </source>
</evidence>
<dbReference type="GO" id="GO:0003677">
    <property type="term" value="F:DNA binding"/>
    <property type="evidence" value="ECO:0007669"/>
    <property type="project" value="InterPro"/>
</dbReference>
<dbReference type="PRINTS" id="PR00508">
    <property type="entry name" value="S21N4MTFRASE"/>
</dbReference>
<comment type="similarity">
    <text evidence="3">Belongs to the N(4)/N(6)-methyltransferase family.</text>
</comment>
<organism evidence="5 6">
    <name type="scientific">Candidatus Gottesmanbacteria bacterium GW2011_GWB1_49_7</name>
    <dbReference type="NCBI Taxonomy" id="1618448"/>
    <lineage>
        <taxon>Bacteria</taxon>
        <taxon>Candidatus Gottesmaniibacteriota</taxon>
    </lineage>
</organism>
<dbReference type="Gene3D" id="3.40.50.150">
    <property type="entry name" value="Vaccinia Virus protein VP39"/>
    <property type="match status" value="1"/>
</dbReference>
<evidence type="ECO:0000313" key="6">
    <source>
        <dbReference type="Proteomes" id="UP000034588"/>
    </source>
</evidence>
<feature type="domain" description="DNA methylase N-4/N-6" evidence="4">
    <location>
        <begin position="414"/>
        <end position="450"/>
    </location>
</feature>
<accession>A0A0G1W3N3</accession>
<dbReference type="Proteomes" id="UP000034588">
    <property type="component" value="Unassembled WGS sequence"/>
</dbReference>
<gene>
    <name evidence="5" type="ORF">UY48_C0002G0004</name>
</gene>
<dbReference type="Pfam" id="PF01555">
    <property type="entry name" value="N6_N4_Mtase"/>
    <property type="match status" value="2"/>
</dbReference>
<dbReference type="GO" id="GO:0008170">
    <property type="term" value="F:N-methyltransferase activity"/>
    <property type="evidence" value="ECO:0007669"/>
    <property type="project" value="InterPro"/>
</dbReference>
<evidence type="ECO:0000256" key="3">
    <source>
        <dbReference type="RuleBase" id="RU362026"/>
    </source>
</evidence>
<name>A0A0G1W3N3_9BACT</name>
<sequence length="482" mass="52243">MIGEAKILVGDAREMLRTLPEGSAQACVTSSPYWGLRSYQTEPQVWGGDRDCEHVWGGEVPGSNRGGSGTFNGCNGWGEEYGRAAARGAFCAHCGGWKGELGLEPTLDLFVANLVEVFHEVWRVLRNDGTLWLNLGDSFSVASTHAGNNKAGSHGHGEESAKALRGRNTHVLNDGLKPKDLCLIPFRVALALQGDGWYLRAVCPWIKASAMPESVRDRPGISHEYLFLLAKAERYFYDSDAVRVGSLTGDKRRVYMSKGAWDMDGRPEEQRHGGELRNNPLAGLYRNRRTGDWWLESLDAIRESGGLLSDPDGEPLAFAVNPAPYPGAHFACFPERLITPCILASTPEAGVCAECGKPLVRVVETIEQGSFEYRNYAEQIHKRNQRGGGYIVDKSRTLGFRPACACGAAAQPATVLDPFAGSGTTLAAAVRHGRHAIGIELNPEYVPLIQARLREVPPALPGLTSLVGPESPALPAQGVLEF</sequence>
<evidence type="ECO:0000256" key="2">
    <source>
        <dbReference type="ARBA" id="ARBA00022679"/>
    </source>
</evidence>
<evidence type="ECO:0000256" key="1">
    <source>
        <dbReference type="ARBA" id="ARBA00022603"/>
    </source>
</evidence>
<protein>
    <recommendedName>
        <fullName evidence="3">Methyltransferase</fullName>
        <ecNumber evidence="3">2.1.1.-</ecNumber>
    </recommendedName>
</protein>
<feature type="domain" description="DNA methylase N-4/N-6" evidence="4">
    <location>
        <begin position="25"/>
        <end position="351"/>
    </location>
</feature>
<dbReference type="GO" id="GO:0032259">
    <property type="term" value="P:methylation"/>
    <property type="evidence" value="ECO:0007669"/>
    <property type="project" value="UniProtKB-KW"/>
</dbReference>
<dbReference type="InterPro" id="IPR029063">
    <property type="entry name" value="SAM-dependent_MTases_sf"/>
</dbReference>
<reference evidence="5 6" key="1">
    <citation type="journal article" date="2015" name="Nature">
        <title>rRNA introns, odd ribosomes, and small enigmatic genomes across a large radiation of phyla.</title>
        <authorList>
            <person name="Brown C.T."/>
            <person name="Hug L.A."/>
            <person name="Thomas B.C."/>
            <person name="Sharon I."/>
            <person name="Castelle C.J."/>
            <person name="Singh A."/>
            <person name="Wilkins M.J."/>
            <person name="Williams K.H."/>
            <person name="Banfield J.F."/>
        </authorList>
    </citation>
    <scope>NUCLEOTIDE SEQUENCE [LARGE SCALE GENOMIC DNA]</scope>
</reference>